<dbReference type="SUPFAM" id="SSF52980">
    <property type="entry name" value="Restriction endonuclease-like"/>
    <property type="match status" value="1"/>
</dbReference>
<gene>
    <name evidence="2" type="ORF">COV91_04870</name>
</gene>
<dbReference type="Proteomes" id="UP000229342">
    <property type="component" value="Unassembled WGS sequence"/>
</dbReference>
<dbReference type="InterPro" id="IPR032793">
    <property type="entry name" value="RE_EcoO109IR"/>
</dbReference>
<proteinExistence type="predicted"/>
<feature type="domain" description="Type II restriction endonuclease EcoO109IR" evidence="1">
    <location>
        <begin position="7"/>
        <end position="47"/>
    </location>
</feature>
<evidence type="ECO:0000313" key="3">
    <source>
        <dbReference type="Proteomes" id="UP000229342"/>
    </source>
</evidence>
<sequence>MEVSPNKDPDLSYYKICGQRFWELISGNEKLYIDIVKPIGYKSREKNEEFAENYAQIVNKLTMEFSQKFCDEGKINWGKLVEFNSGFEKLIRK</sequence>
<dbReference type="EMBL" id="PCVG01000063">
    <property type="protein sequence ID" value="PIQ68301.1"/>
    <property type="molecule type" value="Genomic_DNA"/>
</dbReference>
<protein>
    <recommendedName>
        <fullName evidence="1">Type II restriction endonuclease EcoO109IR domain-containing protein</fullName>
    </recommendedName>
</protein>
<dbReference type="InterPro" id="IPR011335">
    <property type="entry name" value="Restrct_endonuc-II-like"/>
</dbReference>
<reference evidence="2 3" key="1">
    <citation type="submission" date="2017-09" db="EMBL/GenBank/DDBJ databases">
        <title>Depth-based differentiation of microbial function through sediment-hosted aquifers and enrichment of novel symbionts in the deep terrestrial subsurface.</title>
        <authorList>
            <person name="Probst A.J."/>
            <person name="Ladd B."/>
            <person name="Jarett J.K."/>
            <person name="Geller-Mcgrath D.E."/>
            <person name="Sieber C.M."/>
            <person name="Emerson J.B."/>
            <person name="Anantharaman K."/>
            <person name="Thomas B.C."/>
            <person name="Malmstrom R."/>
            <person name="Stieglmeier M."/>
            <person name="Klingl A."/>
            <person name="Woyke T."/>
            <person name="Ryan C.M."/>
            <person name="Banfield J.F."/>
        </authorList>
    </citation>
    <scope>NUCLEOTIDE SEQUENCE [LARGE SCALE GENOMIC DNA]</scope>
    <source>
        <strain evidence="2">CG11_big_fil_rev_8_21_14_0_20_46_11</strain>
    </source>
</reference>
<comment type="caution">
    <text evidence="2">The sequence shown here is derived from an EMBL/GenBank/DDBJ whole genome shotgun (WGS) entry which is preliminary data.</text>
</comment>
<dbReference type="AlphaFoldDB" id="A0A2H0KAL2"/>
<evidence type="ECO:0000313" key="2">
    <source>
        <dbReference type="EMBL" id="PIQ68301.1"/>
    </source>
</evidence>
<accession>A0A2H0KAL2</accession>
<organism evidence="2 3">
    <name type="scientific">Candidatus Taylorbacteria bacterium CG11_big_fil_rev_8_21_14_0_20_46_11</name>
    <dbReference type="NCBI Taxonomy" id="1975025"/>
    <lineage>
        <taxon>Bacteria</taxon>
        <taxon>Candidatus Tayloriibacteriota</taxon>
    </lineage>
</organism>
<name>A0A2H0KAL2_9BACT</name>
<dbReference type="Pfam" id="PF14511">
    <property type="entry name" value="RE_EcoO109I"/>
    <property type="match status" value="1"/>
</dbReference>
<evidence type="ECO:0000259" key="1">
    <source>
        <dbReference type="Pfam" id="PF14511"/>
    </source>
</evidence>